<dbReference type="RefSeq" id="WP_074572876.1">
    <property type="nucleotide sequence ID" value="NZ_FNJQ01000024.1"/>
</dbReference>
<reference evidence="2 3" key="1">
    <citation type="submission" date="2016-10" db="EMBL/GenBank/DDBJ databases">
        <authorList>
            <person name="de Groot N.N."/>
        </authorList>
    </citation>
    <scope>NUCLEOTIDE SEQUENCE [LARGE SCALE GENOMIC DNA]</scope>
    <source>
        <strain evidence="2 3">S137</strain>
    </source>
</reference>
<protein>
    <submittedName>
        <fullName evidence="2">Uncharacterized protein</fullName>
    </submittedName>
</protein>
<name>A0A1H0TKX2_SELRU</name>
<sequence length="134" mass="15070">MKALTLRLLALIALALFCAAALPQGAEAKPHIKFSIERVHMRQAGQVEIVGYFENTGDQGAYVKWTELDITLIASNGQQMWADTGIRHYVNDIYVPAGGYKAYTYRVKNPDIPEYHGKFRYRCHTNTHWGKAAG</sequence>
<feature type="signal peptide" evidence="1">
    <location>
        <begin position="1"/>
        <end position="28"/>
    </location>
</feature>
<evidence type="ECO:0000256" key="1">
    <source>
        <dbReference type="SAM" id="SignalP"/>
    </source>
</evidence>
<accession>A0A1H0TKX2</accession>
<gene>
    <name evidence="2" type="ORF">SAMN05216366_12443</name>
</gene>
<organism evidence="2 3">
    <name type="scientific">Selenomonas ruminantium</name>
    <dbReference type="NCBI Taxonomy" id="971"/>
    <lineage>
        <taxon>Bacteria</taxon>
        <taxon>Bacillati</taxon>
        <taxon>Bacillota</taxon>
        <taxon>Negativicutes</taxon>
        <taxon>Selenomonadales</taxon>
        <taxon>Selenomonadaceae</taxon>
        <taxon>Selenomonas</taxon>
    </lineage>
</organism>
<keyword evidence="1" id="KW-0732">Signal</keyword>
<dbReference type="Proteomes" id="UP000182412">
    <property type="component" value="Unassembled WGS sequence"/>
</dbReference>
<dbReference type="AlphaFoldDB" id="A0A1H0TKX2"/>
<proteinExistence type="predicted"/>
<evidence type="ECO:0000313" key="2">
    <source>
        <dbReference type="EMBL" id="SDP54697.1"/>
    </source>
</evidence>
<dbReference type="SUPFAM" id="SSF49503">
    <property type="entry name" value="Cupredoxins"/>
    <property type="match status" value="1"/>
</dbReference>
<dbReference type="EMBL" id="FNJQ01000024">
    <property type="protein sequence ID" value="SDP54697.1"/>
    <property type="molecule type" value="Genomic_DNA"/>
</dbReference>
<feature type="chain" id="PRO_5010216248" evidence="1">
    <location>
        <begin position="29"/>
        <end position="134"/>
    </location>
</feature>
<dbReference type="InterPro" id="IPR008972">
    <property type="entry name" value="Cupredoxin"/>
</dbReference>
<dbReference type="OrthoDB" id="1667120at2"/>
<evidence type="ECO:0000313" key="3">
    <source>
        <dbReference type="Proteomes" id="UP000182412"/>
    </source>
</evidence>